<evidence type="ECO:0000313" key="9">
    <source>
        <dbReference type="EMBL" id="OES46075.1"/>
    </source>
</evidence>
<keyword evidence="2 7" id="KW-0813">Transport</keyword>
<evidence type="ECO:0000256" key="1">
    <source>
        <dbReference type="ARBA" id="ARBA00004651"/>
    </source>
</evidence>
<keyword evidence="10" id="KW-1185">Reference proteome</keyword>
<reference evidence="9 10" key="1">
    <citation type="submission" date="2016-06" db="EMBL/GenBank/DDBJ databases">
        <title>Domibacillus iocasae genome sequencing.</title>
        <authorList>
            <person name="Verma A."/>
            <person name="Pal Y."/>
            <person name="Ojha A.K."/>
            <person name="Krishnamurthi S."/>
        </authorList>
    </citation>
    <scope>NUCLEOTIDE SEQUENCE [LARGE SCALE GENOMIC DNA]</scope>
    <source>
        <strain evidence="9 10">DSM 29979</strain>
    </source>
</reference>
<comment type="subcellular location">
    <subcellularLocation>
        <location evidence="1 7">Cell membrane</location>
        <topology evidence="1 7">Multi-pass membrane protein</topology>
    </subcellularLocation>
</comment>
<dbReference type="Gene3D" id="1.10.3720.10">
    <property type="entry name" value="MetI-like"/>
    <property type="match status" value="1"/>
</dbReference>
<feature type="transmembrane region" description="Helical" evidence="7">
    <location>
        <begin position="246"/>
        <end position="264"/>
    </location>
</feature>
<protein>
    <submittedName>
        <fullName evidence="9">Nitrate ABC transporter permease</fullName>
    </submittedName>
</protein>
<dbReference type="GO" id="GO:0042918">
    <property type="term" value="P:alkanesulfonate transmembrane transport"/>
    <property type="evidence" value="ECO:0007669"/>
    <property type="project" value="UniProtKB-ARBA"/>
</dbReference>
<name>A0A1E7DST2_9BACI</name>
<dbReference type="AlphaFoldDB" id="A0A1E7DST2"/>
<evidence type="ECO:0000256" key="2">
    <source>
        <dbReference type="ARBA" id="ARBA00022448"/>
    </source>
</evidence>
<dbReference type="FunFam" id="1.10.3720.10:FF:000003">
    <property type="entry name" value="Aliphatic sulfonate ABC transporter permease"/>
    <property type="match status" value="1"/>
</dbReference>
<keyword evidence="3" id="KW-1003">Cell membrane</keyword>
<feature type="transmembrane region" description="Helical" evidence="7">
    <location>
        <begin position="122"/>
        <end position="144"/>
    </location>
</feature>
<sequence>MEQIKNMDKLKVPVTTVPLQMNTEKKEHLAKRMIPILTFFLAWELIARMNMALELANPMFFPPPSHIAVRAVEMIQEGIVFASLLSSTLRIFAGFIIGAALGIGLALWIGKSKKMEEWATPILNMIGPIPSLALLPLFIIWFGIGEVPKVILIAWTVFFPVLTNTVEGIKSVNSNYIRSALSLGASERQIYRKVILPSVLPNILSGAQISLGLAFSALIVSEMMGATSGLGYIIVDARNFFKLSDMYVAIILIGIEYSFFSFILKQIDRRMLSWRQGGFSQAVEK</sequence>
<comment type="similarity">
    <text evidence="7">Belongs to the binding-protein-dependent transport system permease family.</text>
</comment>
<keyword evidence="6 7" id="KW-0472">Membrane</keyword>
<evidence type="ECO:0000256" key="6">
    <source>
        <dbReference type="ARBA" id="ARBA00023136"/>
    </source>
</evidence>
<evidence type="ECO:0000313" key="10">
    <source>
        <dbReference type="Proteomes" id="UP000095658"/>
    </source>
</evidence>
<dbReference type="STRING" id="1714016.BA724_15925"/>
<feature type="transmembrane region" description="Helical" evidence="7">
    <location>
        <begin position="150"/>
        <end position="169"/>
    </location>
</feature>
<dbReference type="GO" id="GO:0005886">
    <property type="term" value="C:plasma membrane"/>
    <property type="evidence" value="ECO:0007669"/>
    <property type="project" value="UniProtKB-SubCell"/>
</dbReference>
<evidence type="ECO:0000256" key="5">
    <source>
        <dbReference type="ARBA" id="ARBA00022989"/>
    </source>
</evidence>
<evidence type="ECO:0000256" key="7">
    <source>
        <dbReference type="RuleBase" id="RU363032"/>
    </source>
</evidence>
<evidence type="ECO:0000256" key="4">
    <source>
        <dbReference type="ARBA" id="ARBA00022692"/>
    </source>
</evidence>
<dbReference type="PROSITE" id="PS50928">
    <property type="entry name" value="ABC_TM1"/>
    <property type="match status" value="1"/>
</dbReference>
<dbReference type="EMBL" id="MAMP01000006">
    <property type="protein sequence ID" value="OES46075.1"/>
    <property type="molecule type" value="Genomic_DNA"/>
</dbReference>
<dbReference type="CDD" id="cd06261">
    <property type="entry name" value="TM_PBP2"/>
    <property type="match status" value="1"/>
</dbReference>
<accession>A0A1E7DST2</accession>
<dbReference type="PANTHER" id="PTHR30151:SF0">
    <property type="entry name" value="ABC TRANSPORTER PERMEASE PROTEIN MJ0413-RELATED"/>
    <property type="match status" value="1"/>
</dbReference>
<dbReference type="OrthoDB" id="9804353at2"/>
<comment type="caution">
    <text evidence="9">The sequence shown here is derived from an EMBL/GenBank/DDBJ whole genome shotgun (WGS) entry which is preliminary data.</text>
</comment>
<dbReference type="Proteomes" id="UP000095658">
    <property type="component" value="Unassembled WGS sequence"/>
</dbReference>
<dbReference type="InterPro" id="IPR000515">
    <property type="entry name" value="MetI-like"/>
</dbReference>
<dbReference type="RefSeq" id="WP_069937233.1">
    <property type="nucleotide sequence ID" value="NZ_MAMP01000006.1"/>
</dbReference>
<organism evidence="9 10">
    <name type="scientific">Domibacillus iocasae</name>
    <dbReference type="NCBI Taxonomy" id="1714016"/>
    <lineage>
        <taxon>Bacteria</taxon>
        <taxon>Bacillati</taxon>
        <taxon>Bacillota</taxon>
        <taxon>Bacilli</taxon>
        <taxon>Bacillales</taxon>
        <taxon>Bacillaceae</taxon>
        <taxon>Domibacillus</taxon>
    </lineage>
</organism>
<keyword evidence="5 7" id="KW-1133">Transmembrane helix</keyword>
<evidence type="ECO:0000256" key="3">
    <source>
        <dbReference type="ARBA" id="ARBA00022475"/>
    </source>
</evidence>
<dbReference type="InterPro" id="IPR035906">
    <property type="entry name" value="MetI-like_sf"/>
</dbReference>
<feature type="domain" description="ABC transmembrane type-1" evidence="8">
    <location>
        <begin position="80"/>
        <end position="268"/>
    </location>
</feature>
<feature type="transmembrane region" description="Helical" evidence="7">
    <location>
        <begin position="34"/>
        <end position="53"/>
    </location>
</feature>
<dbReference type="PANTHER" id="PTHR30151">
    <property type="entry name" value="ALKANE SULFONATE ABC TRANSPORTER-RELATED, MEMBRANE SUBUNIT"/>
    <property type="match status" value="1"/>
</dbReference>
<evidence type="ECO:0000259" key="8">
    <source>
        <dbReference type="PROSITE" id="PS50928"/>
    </source>
</evidence>
<proteinExistence type="inferred from homology"/>
<keyword evidence="4 7" id="KW-0812">Transmembrane</keyword>
<gene>
    <name evidence="9" type="ORF">BA724_15925</name>
</gene>
<dbReference type="SUPFAM" id="SSF161098">
    <property type="entry name" value="MetI-like"/>
    <property type="match status" value="1"/>
</dbReference>
<dbReference type="Pfam" id="PF00528">
    <property type="entry name" value="BPD_transp_1"/>
    <property type="match status" value="1"/>
</dbReference>
<feature type="transmembrane region" description="Helical" evidence="7">
    <location>
        <begin position="91"/>
        <end position="110"/>
    </location>
</feature>